<reference evidence="2" key="1">
    <citation type="submission" date="2016-02" db="EMBL/GenBank/DDBJ databases">
        <authorList>
            <person name="Holder M.E."/>
            <person name="Ajami N.J."/>
            <person name="Petrosino J.F."/>
        </authorList>
    </citation>
    <scope>NUCLEOTIDE SEQUENCE [LARGE SCALE GENOMIC DNA]</scope>
    <source>
        <strain evidence="2">CCUG 36733</strain>
    </source>
</reference>
<gene>
    <name evidence="1" type="ORF">AXF14_11475</name>
</gene>
<dbReference type="STRING" id="111015.AXF14_11475"/>
<dbReference type="Proteomes" id="UP000065220">
    <property type="component" value="Chromosome"/>
</dbReference>
<dbReference type="AlphaFoldDB" id="A0A0X8JG94"/>
<dbReference type="KEGG" id="ard:AXF14_11475"/>
<proteinExistence type="predicted"/>
<dbReference type="RefSeq" id="WP_067943347.1">
    <property type="nucleotide sequence ID" value="NZ_CP014228.1"/>
</dbReference>
<dbReference type="EMBL" id="CP014228">
    <property type="protein sequence ID" value="AMD88079.1"/>
    <property type="molecule type" value="Genomic_DNA"/>
</dbReference>
<name>A0A0X8JG94_ACTRD</name>
<dbReference type="InterPro" id="IPR012340">
    <property type="entry name" value="NA-bd_OB-fold"/>
</dbReference>
<evidence type="ECO:0000313" key="1">
    <source>
        <dbReference type="EMBL" id="AMD88079.1"/>
    </source>
</evidence>
<evidence type="ECO:0000313" key="2">
    <source>
        <dbReference type="Proteomes" id="UP000065220"/>
    </source>
</evidence>
<sequence length="122" mass="13329">MLERLRQRLGGLRASREDLAAQDEEVSAIRRGTVPIGELQPRRRARVSGVLRAVTYRPASDKPVLVGQLFDGTGSVDLVWIGRRQIAGVRPGIHLAAEGMVAAGRTRPNMYDPSYEILGPDA</sequence>
<protein>
    <submittedName>
        <fullName evidence="1">Nucleotide-binding protein</fullName>
    </submittedName>
</protein>
<dbReference type="Gene3D" id="2.40.50.140">
    <property type="entry name" value="Nucleic acid-binding proteins"/>
    <property type="match status" value="1"/>
</dbReference>
<keyword evidence="2" id="KW-1185">Reference proteome</keyword>
<accession>A0A0X8JG94</accession>
<dbReference type="CDD" id="cd04488">
    <property type="entry name" value="RecG_wedge_OBF"/>
    <property type="match status" value="1"/>
</dbReference>
<organism evidence="1 2">
    <name type="scientific">Actinomyces radicidentis</name>
    <dbReference type="NCBI Taxonomy" id="111015"/>
    <lineage>
        <taxon>Bacteria</taxon>
        <taxon>Bacillati</taxon>
        <taxon>Actinomycetota</taxon>
        <taxon>Actinomycetes</taxon>
        <taxon>Actinomycetales</taxon>
        <taxon>Actinomycetaceae</taxon>
        <taxon>Actinomyces</taxon>
    </lineage>
</organism>
<dbReference type="OrthoDB" id="3268233at2"/>